<feature type="compositionally biased region" description="Low complexity" evidence="1">
    <location>
        <begin position="458"/>
        <end position="471"/>
    </location>
</feature>
<sequence>MSTPQISTLGMESIAALLQRKSFRILVDLKIFRPSSLSTQQSTLYSQKPYKQLNFMLPASLKEPLSNFLDEVEITYASKNNQREKIKCMKLMVEDNYEVDCRFSVEECLADMMKIFIFAELTQDGKKNLNLDNNKSIINNDYSTHSNNQNGHQDNKKQKQELTKARTELIKTTVTAPQPNNDKNNSDKLVGQKRPHDKLNSSNTNQLDKELNQKLNNHLNNQKKQQKVTVTHKDSLSSLSDDLSKRNQVLKEQLESSDSSSDEDLPIAPKSSQIKKSLTQQNIKEDKKVVVEVSKQVPEALSGEKSKKQEKRREKKEMKKKLRQEKKLQQQMMDNEDRQRVKQAQDKKRQEQNQQKKVQKEQKKDEKEVKIIAKEIVNGKKQDTDNQDKTKSKLKPEIKPKFKSENESPQSSRKSSSSSDEEKSIQLQKMISASINSYSLEDAYQSAGIETPHKAAQKSSSSSLKSSTLSSPVKKEVEIRIKSKKNDKKKELPIIVVKKDSECDLDSLSSDSESDALKNKQQDTNQKSNKKSDKPQDDDEENDEFSKFLKIQDNIEKKRKASTSFHEGYAKAKAQKDKSFPNLFRD</sequence>
<evidence type="ECO:0000313" key="2">
    <source>
        <dbReference type="EMBL" id="CDW84909.1"/>
    </source>
</evidence>
<name>A0A078ARV7_STYLE</name>
<organism evidence="2 3">
    <name type="scientific">Stylonychia lemnae</name>
    <name type="common">Ciliate</name>
    <dbReference type="NCBI Taxonomy" id="5949"/>
    <lineage>
        <taxon>Eukaryota</taxon>
        <taxon>Sar</taxon>
        <taxon>Alveolata</taxon>
        <taxon>Ciliophora</taxon>
        <taxon>Intramacronucleata</taxon>
        <taxon>Spirotrichea</taxon>
        <taxon>Stichotrichia</taxon>
        <taxon>Sporadotrichida</taxon>
        <taxon>Oxytrichidae</taxon>
        <taxon>Stylonychinae</taxon>
        <taxon>Stylonychia</taxon>
    </lineage>
</organism>
<gene>
    <name evidence="2" type="primary">Contig17484.g840</name>
    <name evidence="2" type="ORF">STYLEM_13978</name>
</gene>
<feature type="compositionally biased region" description="Basic and acidic residues" evidence="1">
    <location>
        <begin position="488"/>
        <end position="502"/>
    </location>
</feature>
<evidence type="ECO:0000256" key="1">
    <source>
        <dbReference type="SAM" id="MobiDB-lite"/>
    </source>
</evidence>
<protein>
    <submittedName>
        <fullName evidence="2">Uncharacterized protein</fullName>
    </submittedName>
</protein>
<dbReference type="Proteomes" id="UP000039865">
    <property type="component" value="Unassembled WGS sequence"/>
</dbReference>
<proteinExistence type="predicted"/>
<dbReference type="EMBL" id="CCKQ01013272">
    <property type="protein sequence ID" value="CDW84909.1"/>
    <property type="molecule type" value="Genomic_DNA"/>
</dbReference>
<feature type="region of interest" description="Disordered" evidence="1">
    <location>
        <begin position="140"/>
        <end position="205"/>
    </location>
</feature>
<feature type="region of interest" description="Disordered" evidence="1">
    <location>
        <begin position="220"/>
        <end position="282"/>
    </location>
</feature>
<accession>A0A078ARV7</accession>
<feature type="compositionally biased region" description="Polar residues" evidence="1">
    <location>
        <begin position="142"/>
        <end position="152"/>
    </location>
</feature>
<feature type="region of interest" description="Disordered" evidence="1">
    <location>
        <begin position="451"/>
        <end position="586"/>
    </location>
</feature>
<dbReference type="AlphaFoldDB" id="A0A078ARV7"/>
<evidence type="ECO:0000313" key="3">
    <source>
        <dbReference type="Proteomes" id="UP000039865"/>
    </source>
</evidence>
<feature type="compositionally biased region" description="Basic and acidic residues" evidence="1">
    <location>
        <begin position="568"/>
        <end position="586"/>
    </location>
</feature>
<feature type="compositionally biased region" description="Low complexity" evidence="1">
    <location>
        <begin position="407"/>
        <end position="418"/>
    </location>
</feature>
<feature type="compositionally biased region" description="Basic and acidic residues" evidence="1">
    <location>
        <begin position="153"/>
        <end position="169"/>
    </location>
</feature>
<feature type="compositionally biased region" description="Basic and acidic residues" evidence="1">
    <location>
        <begin position="358"/>
        <end position="406"/>
    </location>
</feature>
<keyword evidence="3" id="KW-1185">Reference proteome</keyword>
<feature type="compositionally biased region" description="Basic and acidic residues" evidence="1">
    <location>
        <begin position="335"/>
        <end position="351"/>
    </location>
</feature>
<feature type="compositionally biased region" description="Polar residues" evidence="1">
    <location>
        <begin position="170"/>
        <end position="183"/>
    </location>
</feature>
<feature type="compositionally biased region" description="Basic and acidic residues" evidence="1">
    <location>
        <begin position="302"/>
        <end position="317"/>
    </location>
</feature>
<reference evidence="2 3" key="1">
    <citation type="submission" date="2014-06" db="EMBL/GenBank/DDBJ databases">
        <authorList>
            <person name="Swart Estienne"/>
        </authorList>
    </citation>
    <scope>NUCLEOTIDE SEQUENCE [LARGE SCALE GENOMIC DNA]</scope>
    <source>
        <strain evidence="2 3">130c</strain>
    </source>
</reference>
<feature type="region of interest" description="Disordered" evidence="1">
    <location>
        <begin position="299"/>
        <end position="428"/>
    </location>
</feature>
<feature type="compositionally biased region" description="Polar residues" evidence="1">
    <location>
        <begin position="270"/>
        <end position="282"/>
    </location>
</feature>
<dbReference type="InParanoid" id="A0A078ARV7"/>